<dbReference type="RefSeq" id="WP_279252377.1">
    <property type="nucleotide sequence ID" value="NZ_SHNP01000002.1"/>
</dbReference>
<dbReference type="Proteomes" id="UP001143307">
    <property type="component" value="Unassembled WGS sequence"/>
</dbReference>
<evidence type="ECO:0000313" key="9">
    <source>
        <dbReference type="Proteomes" id="UP001143307"/>
    </source>
</evidence>
<dbReference type="HAMAP" id="MF_01899">
    <property type="entry name" value="RNase_D"/>
    <property type="match status" value="1"/>
</dbReference>
<gene>
    <name evidence="6 8" type="primary">rnd</name>
    <name evidence="8" type="ORF">EYC87_07755</name>
</gene>
<comment type="similarity">
    <text evidence="6">Belongs to the RNase D family.</text>
</comment>
<keyword evidence="3 6" id="KW-0540">Nuclease</keyword>
<dbReference type="InterPro" id="IPR010997">
    <property type="entry name" value="HRDC-like_sf"/>
</dbReference>
<dbReference type="InterPro" id="IPR051086">
    <property type="entry name" value="RNase_D-like"/>
</dbReference>
<keyword evidence="1 6" id="KW-0963">Cytoplasm</keyword>
<accession>A0ABT3SU18</accession>
<keyword evidence="9" id="KW-1185">Reference proteome</keyword>
<dbReference type="PROSITE" id="PS50967">
    <property type="entry name" value="HRDC"/>
    <property type="match status" value="1"/>
</dbReference>
<dbReference type="Gene3D" id="1.10.150.80">
    <property type="entry name" value="HRDC domain"/>
    <property type="match status" value="2"/>
</dbReference>
<comment type="catalytic activity">
    <reaction evidence="6">
        <text>Exonucleolytic cleavage that removes extra residues from the 3'-terminus of tRNA to produce 5'-mononucleotides.</text>
        <dbReference type="EC" id="3.1.13.5"/>
    </reaction>
</comment>
<evidence type="ECO:0000313" key="8">
    <source>
        <dbReference type="EMBL" id="MCX2973479.1"/>
    </source>
</evidence>
<dbReference type="InterPro" id="IPR002562">
    <property type="entry name" value="3'-5'_exonuclease_dom"/>
</dbReference>
<keyword evidence="2 6" id="KW-0819">tRNA processing</keyword>
<evidence type="ECO:0000256" key="2">
    <source>
        <dbReference type="ARBA" id="ARBA00022694"/>
    </source>
</evidence>
<evidence type="ECO:0000259" key="7">
    <source>
        <dbReference type="PROSITE" id="PS50967"/>
    </source>
</evidence>
<dbReference type="CDD" id="cd06142">
    <property type="entry name" value="RNaseD_exo"/>
    <property type="match status" value="1"/>
</dbReference>
<dbReference type="NCBIfam" id="TIGR01388">
    <property type="entry name" value="rnd"/>
    <property type="match status" value="1"/>
</dbReference>
<dbReference type="InterPro" id="IPR006292">
    <property type="entry name" value="RNase_D"/>
</dbReference>
<evidence type="ECO:0000256" key="1">
    <source>
        <dbReference type="ARBA" id="ARBA00022490"/>
    </source>
</evidence>
<reference evidence="8" key="1">
    <citation type="submission" date="2019-02" db="EMBL/GenBank/DDBJ databases">
        <authorList>
            <person name="Li S.-H."/>
        </authorList>
    </citation>
    <scope>NUCLEOTIDE SEQUENCE</scope>
    <source>
        <strain evidence="8">IMCC8485</strain>
    </source>
</reference>
<dbReference type="Pfam" id="PF00570">
    <property type="entry name" value="HRDC"/>
    <property type="match status" value="1"/>
</dbReference>
<dbReference type="GO" id="GO:0033890">
    <property type="term" value="F:ribonuclease D activity"/>
    <property type="evidence" value="ECO:0007669"/>
    <property type="project" value="UniProtKB-EC"/>
</dbReference>
<dbReference type="InterPro" id="IPR036397">
    <property type="entry name" value="RNaseH_sf"/>
</dbReference>
<dbReference type="SMART" id="SM00474">
    <property type="entry name" value="35EXOc"/>
    <property type="match status" value="1"/>
</dbReference>
<dbReference type="InterPro" id="IPR044876">
    <property type="entry name" value="HRDC_dom_sf"/>
</dbReference>
<keyword evidence="4 6" id="KW-0378">Hydrolase</keyword>
<keyword evidence="5 6" id="KW-0269">Exonuclease</keyword>
<evidence type="ECO:0000256" key="6">
    <source>
        <dbReference type="HAMAP-Rule" id="MF_01899"/>
    </source>
</evidence>
<dbReference type="Gene3D" id="3.30.420.10">
    <property type="entry name" value="Ribonuclease H-like superfamily/Ribonuclease H"/>
    <property type="match status" value="1"/>
</dbReference>
<dbReference type="PANTHER" id="PTHR47649:SF1">
    <property type="entry name" value="RIBONUCLEASE D"/>
    <property type="match status" value="1"/>
</dbReference>
<sequence length="373" mass="41983">MDWQLVESDAALAELMDAAIGCDAVMVDTEFMRRNTFYPQVALVQLCFCGGGATGTAWMIDPLKIEDPAPLANLFKDAGVIKILHSASEDLEVFQRWLGVLPLPLFDTQKAAALVGLDFGLGYRSMVLELCNEDLPKGETRSDWLQRPLTESQCHYAAQDVIWLLDAYQIIAERCHNMQRYDWVLEDGEEACRGLASMSGAQYYRRIKGAWKLERRELAALIAISEWRERTAREKDKPRSWIIDDKACLQLAQVGPANMNDLRSKIEMHGSSMRRYGETLLDLVAEQSAVPEAELPATLPAPLNSVQRKQMKKLKQITEKIALDLGVAPQVLVASKDYEVLIRKDPEQPAAWAGWRRQKIIEPLRSLLEGDVA</sequence>
<feature type="domain" description="HRDC" evidence="7">
    <location>
        <begin position="214"/>
        <end position="294"/>
    </location>
</feature>
<evidence type="ECO:0000256" key="3">
    <source>
        <dbReference type="ARBA" id="ARBA00022722"/>
    </source>
</evidence>
<evidence type="ECO:0000256" key="5">
    <source>
        <dbReference type="ARBA" id="ARBA00022839"/>
    </source>
</evidence>
<dbReference type="EC" id="3.1.13.5" evidence="6"/>
<proteinExistence type="inferred from homology"/>
<dbReference type="PANTHER" id="PTHR47649">
    <property type="entry name" value="RIBONUCLEASE D"/>
    <property type="match status" value="1"/>
</dbReference>
<protein>
    <recommendedName>
        <fullName evidence="6">Ribonuclease D</fullName>
        <shortName evidence="6">RNase D</shortName>
        <ecNumber evidence="6">3.1.13.5</ecNumber>
    </recommendedName>
</protein>
<comment type="cofactor">
    <cofactor evidence="6">
        <name>a divalent metal cation</name>
        <dbReference type="ChEBI" id="CHEBI:60240"/>
    </cofactor>
</comment>
<dbReference type="SUPFAM" id="SSF53098">
    <property type="entry name" value="Ribonuclease H-like"/>
    <property type="match status" value="1"/>
</dbReference>
<dbReference type="InterPro" id="IPR012337">
    <property type="entry name" value="RNaseH-like_sf"/>
</dbReference>
<dbReference type="SUPFAM" id="SSF47819">
    <property type="entry name" value="HRDC-like"/>
    <property type="match status" value="2"/>
</dbReference>
<name>A0ABT3SU18_9GAMM</name>
<comment type="subcellular location">
    <subcellularLocation>
        <location evidence="6">Cytoplasm</location>
    </subcellularLocation>
</comment>
<dbReference type="Pfam" id="PF01612">
    <property type="entry name" value="DNA_pol_A_exo1"/>
    <property type="match status" value="1"/>
</dbReference>
<dbReference type="InterPro" id="IPR002121">
    <property type="entry name" value="HRDC_dom"/>
</dbReference>
<evidence type="ECO:0000256" key="4">
    <source>
        <dbReference type="ARBA" id="ARBA00022801"/>
    </source>
</evidence>
<comment type="function">
    <text evidence="6">Exonuclease involved in the 3' processing of various precursor tRNAs. Initiates hydrolysis at the 3'-terminus of an RNA molecule and releases 5'-mononucleotides.</text>
</comment>
<comment type="caution">
    <text evidence="8">The sequence shown here is derived from an EMBL/GenBank/DDBJ whole genome shotgun (WGS) entry which is preliminary data.</text>
</comment>
<organism evidence="8 9">
    <name type="scientific">Candidatus Seongchinamella marina</name>
    <dbReference type="NCBI Taxonomy" id="2518990"/>
    <lineage>
        <taxon>Bacteria</taxon>
        <taxon>Pseudomonadati</taxon>
        <taxon>Pseudomonadota</taxon>
        <taxon>Gammaproteobacteria</taxon>
        <taxon>Cellvibrionales</taxon>
        <taxon>Halieaceae</taxon>
        <taxon>Seongchinamella</taxon>
    </lineage>
</organism>
<dbReference type="EMBL" id="SHNP01000002">
    <property type="protein sequence ID" value="MCX2973479.1"/>
    <property type="molecule type" value="Genomic_DNA"/>
</dbReference>